<dbReference type="Pfam" id="PF00892">
    <property type="entry name" value="EamA"/>
    <property type="match status" value="2"/>
</dbReference>
<feature type="transmembrane region" description="Helical" evidence="2">
    <location>
        <begin position="61"/>
        <end position="81"/>
    </location>
</feature>
<comment type="similarity">
    <text evidence="1">Belongs to the EamA transporter family.</text>
</comment>
<dbReference type="SUPFAM" id="SSF103481">
    <property type="entry name" value="Multidrug resistance efflux transporter EmrE"/>
    <property type="match status" value="2"/>
</dbReference>
<accession>A0A1J7BE19</accession>
<evidence type="ECO:0000259" key="3">
    <source>
        <dbReference type="Pfam" id="PF00892"/>
    </source>
</evidence>
<dbReference type="EMBL" id="MLCF01000071">
    <property type="protein sequence ID" value="OIV36878.1"/>
    <property type="molecule type" value="Genomic_DNA"/>
</dbReference>
<feature type="domain" description="EamA" evidence="3">
    <location>
        <begin position="137"/>
        <end position="263"/>
    </location>
</feature>
<feature type="transmembrane region" description="Helical" evidence="2">
    <location>
        <begin position="193"/>
        <end position="213"/>
    </location>
</feature>
<evidence type="ECO:0000313" key="4">
    <source>
        <dbReference type="EMBL" id="OIV36878.1"/>
    </source>
</evidence>
<dbReference type="InterPro" id="IPR037185">
    <property type="entry name" value="EmrE-like"/>
</dbReference>
<feature type="transmembrane region" description="Helical" evidence="2">
    <location>
        <begin position="166"/>
        <end position="187"/>
    </location>
</feature>
<gene>
    <name evidence="4" type="ORF">BIV57_14060</name>
</gene>
<evidence type="ECO:0000256" key="1">
    <source>
        <dbReference type="ARBA" id="ARBA00007362"/>
    </source>
</evidence>
<dbReference type="Proteomes" id="UP000243342">
    <property type="component" value="Unassembled WGS sequence"/>
</dbReference>
<keyword evidence="2" id="KW-0472">Membrane</keyword>
<feature type="transmembrane region" description="Helical" evidence="2">
    <location>
        <begin position="135"/>
        <end position="154"/>
    </location>
</feature>
<feature type="transmembrane region" description="Helical" evidence="2">
    <location>
        <begin position="225"/>
        <end position="248"/>
    </location>
</feature>
<evidence type="ECO:0000256" key="2">
    <source>
        <dbReference type="SAM" id="Phobius"/>
    </source>
</evidence>
<dbReference type="GO" id="GO:0016020">
    <property type="term" value="C:membrane"/>
    <property type="evidence" value="ECO:0007669"/>
    <property type="project" value="InterPro"/>
</dbReference>
<dbReference type="STRING" id="1428644.BIV57_14060"/>
<dbReference type="InterPro" id="IPR000620">
    <property type="entry name" value="EamA_dom"/>
</dbReference>
<keyword evidence="2" id="KW-0812">Transmembrane</keyword>
<evidence type="ECO:0000313" key="5">
    <source>
        <dbReference type="Proteomes" id="UP000243342"/>
    </source>
</evidence>
<sequence>MYMIAGMLTLQVGSALAVHLFPAVGPAGTAWLRISFAAILLVAVTFRKLGRELRTATRRDLAAAALLGAVSAGMTLCYSQAVARIPMGTATAIEFTGPLLVAVLAAHRRRELVWLGAAVAGLLMLTQPWSGASDLGGLLWAAGAAGCWAVYILATQAVGERFSGVNGLALAMVSGAIVAAPFGAPAVVANPQLWVIASAAGIAVLMPLLPYAMDLEALRRLTRTVYGTFAGLEPAVAAIVGAVVLAQLPGLGQTLGILLIVAAGVGAARAGSRQELGVGETRVVASGGPAAATSVAEPDRVNA</sequence>
<name>A0A1J7BE19_9ACTN</name>
<feature type="transmembrane region" description="Helical" evidence="2">
    <location>
        <begin position="254"/>
        <end position="272"/>
    </location>
</feature>
<feature type="domain" description="EamA" evidence="3">
    <location>
        <begin position="3"/>
        <end position="123"/>
    </location>
</feature>
<keyword evidence="2" id="KW-1133">Transmembrane helix</keyword>
<dbReference type="AlphaFoldDB" id="A0A1J7BE19"/>
<organism evidence="4 5">
    <name type="scientific">Mangrovactinospora gilvigrisea</name>
    <dbReference type="NCBI Taxonomy" id="1428644"/>
    <lineage>
        <taxon>Bacteria</taxon>
        <taxon>Bacillati</taxon>
        <taxon>Actinomycetota</taxon>
        <taxon>Actinomycetes</taxon>
        <taxon>Kitasatosporales</taxon>
        <taxon>Streptomycetaceae</taxon>
        <taxon>Mangrovactinospora</taxon>
    </lineage>
</organism>
<comment type="caution">
    <text evidence="4">The sequence shown here is derived from an EMBL/GenBank/DDBJ whole genome shotgun (WGS) entry which is preliminary data.</text>
</comment>
<keyword evidence="5" id="KW-1185">Reference proteome</keyword>
<reference evidence="4 5" key="1">
    <citation type="submission" date="2016-10" db="EMBL/GenBank/DDBJ databases">
        <title>Genome sequence of Streptomyces gilvigriseus MUSC 26.</title>
        <authorList>
            <person name="Lee L.-H."/>
            <person name="Ser H.-L."/>
        </authorList>
    </citation>
    <scope>NUCLEOTIDE SEQUENCE [LARGE SCALE GENOMIC DNA]</scope>
    <source>
        <strain evidence="4 5">MUSC 26</strain>
    </source>
</reference>
<feature type="transmembrane region" description="Helical" evidence="2">
    <location>
        <begin position="87"/>
        <end position="105"/>
    </location>
</feature>
<feature type="transmembrane region" description="Helical" evidence="2">
    <location>
        <begin position="112"/>
        <end position="129"/>
    </location>
</feature>
<protein>
    <recommendedName>
        <fullName evidence="3">EamA domain-containing protein</fullName>
    </recommendedName>
</protein>
<feature type="transmembrane region" description="Helical" evidence="2">
    <location>
        <begin position="27"/>
        <end position="49"/>
    </location>
</feature>
<proteinExistence type="inferred from homology"/>